<dbReference type="AlphaFoldDB" id="A0A0G0AXP4"/>
<evidence type="ECO:0008006" key="3">
    <source>
        <dbReference type="Google" id="ProtNLM"/>
    </source>
</evidence>
<dbReference type="EMBL" id="LBOI01000011">
    <property type="protein sequence ID" value="KKP31330.1"/>
    <property type="molecule type" value="Genomic_DNA"/>
</dbReference>
<organism evidence="1 2">
    <name type="scientific">Candidatus Woesebacteria bacterium GW2011_GWC2_31_9</name>
    <dbReference type="NCBI Taxonomy" id="1618586"/>
    <lineage>
        <taxon>Bacteria</taxon>
        <taxon>Candidatus Woeseibacteriota</taxon>
    </lineage>
</organism>
<name>A0A0G0AXP4_9BACT</name>
<evidence type="ECO:0000313" key="2">
    <source>
        <dbReference type="Proteomes" id="UP000034803"/>
    </source>
</evidence>
<gene>
    <name evidence="1" type="ORF">UR21_C0011G0011</name>
</gene>
<proteinExistence type="predicted"/>
<reference evidence="1 2" key="1">
    <citation type="journal article" date="2015" name="Nature">
        <title>rRNA introns, odd ribosomes, and small enigmatic genomes across a large radiation of phyla.</title>
        <authorList>
            <person name="Brown C.T."/>
            <person name="Hug L.A."/>
            <person name="Thomas B.C."/>
            <person name="Sharon I."/>
            <person name="Castelle C.J."/>
            <person name="Singh A."/>
            <person name="Wilkins M.J."/>
            <person name="Williams K.H."/>
            <person name="Banfield J.F."/>
        </authorList>
    </citation>
    <scope>NUCLEOTIDE SEQUENCE [LARGE SCALE GENOMIC DNA]</scope>
</reference>
<sequence>MENTDYKDMDISSSEFLNLFTDITNRIVKERNENNGNLPKEVWLKLLEASGSYLCAELFLVSPNGNPVLKIRKDSTARNGELEWDGKLHIPGSFVGNKKSDEILPFLLRNEISNEEVNIDSLLKNTRLVAFAKYPEPERKTVADTLLFMILLDEKQMGLLQSDFVEITNEKLAMVIEQHKPIIEWFKNGMPTFMIDTRFQ</sequence>
<accession>A0A0G0AXP4</accession>
<dbReference type="Proteomes" id="UP000034803">
    <property type="component" value="Unassembled WGS sequence"/>
</dbReference>
<evidence type="ECO:0000313" key="1">
    <source>
        <dbReference type="EMBL" id="KKP31330.1"/>
    </source>
</evidence>
<protein>
    <recommendedName>
        <fullName evidence="3">Nudix hydrolase domain-containing protein</fullName>
    </recommendedName>
</protein>
<comment type="caution">
    <text evidence="1">The sequence shown here is derived from an EMBL/GenBank/DDBJ whole genome shotgun (WGS) entry which is preliminary data.</text>
</comment>